<accession>A0A9P6NL28</accession>
<dbReference type="EC" id="2.4.1.-" evidence="5"/>
<gene>
    <name evidence="8" type="ORF">CROQUDRAFT_658454</name>
</gene>
<dbReference type="InterPro" id="IPR001503">
    <property type="entry name" value="Glyco_trans_10"/>
</dbReference>
<dbReference type="InterPro" id="IPR055270">
    <property type="entry name" value="Glyco_tran_10_C"/>
</dbReference>
<dbReference type="Proteomes" id="UP000886653">
    <property type="component" value="Unassembled WGS sequence"/>
</dbReference>
<keyword evidence="5" id="KW-1133">Transmembrane helix</keyword>
<evidence type="ECO:0000256" key="5">
    <source>
        <dbReference type="RuleBase" id="RU003832"/>
    </source>
</evidence>
<evidence type="ECO:0000256" key="4">
    <source>
        <dbReference type="ARBA" id="ARBA00022679"/>
    </source>
</evidence>
<dbReference type="PANTHER" id="PTHR11929:SF220">
    <property type="entry name" value="FUCOSYLTRANSFERASE"/>
    <property type="match status" value="1"/>
</dbReference>
<evidence type="ECO:0000313" key="9">
    <source>
        <dbReference type="Proteomes" id="UP000886653"/>
    </source>
</evidence>
<keyword evidence="5" id="KW-0333">Golgi apparatus</keyword>
<dbReference type="Pfam" id="PF00852">
    <property type="entry name" value="Glyco_transf_10"/>
    <property type="match status" value="1"/>
</dbReference>
<dbReference type="InterPro" id="IPR038577">
    <property type="entry name" value="GT10-like_C_sf"/>
</dbReference>
<comment type="caution">
    <text evidence="8">The sequence shown here is derived from an EMBL/GenBank/DDBJ whole genome shotgun (WGS) entry which is preliminary data.</text>
</comment>
<dbReference type="SUPFAM" id="SSF53756">
    <property type="entry name" value="UDP-Glycosyltransferase/glycogen phosphorylase"/>
    <property type="match status" value="1"/>
</dbReference>
<evidence type="ECO:0000256" key="1">
    <source>
        <dbReference type="ARBA" id="ARBA00004922"/>
    </source>
</evidence>
<organism evidence="8 9">
    <name type="scientific">Cronartium quercuum f. sp. fusiforme G11</name>
    <dbReference type="NCBI Taxonomy" id="708437"/>
    <lineage>
        <taxon>Eukaryota</taxon>
        <taxon>Fungi</taxon>
        <taxon>Dikarya</taxon>
        <taxon>Basidiomycota</taxon>
        <taxon>Pucciniomycotina</taxon>
        <taxon>Pucciniomycetes</taxon>
        <taxon>Pucciniales</taxon>
        <taxon>Coleosporiaceae</taxon>
        <taxon>Cronartium</taxon>
    </lineage>
</organism>
<dbReference type="GO" id="GO:0008417">
    <property type="term" value="F:fucosyltransferase activity"/>
    <property type="evidence" value="ECO:0007669"/>
    <property type="project" value="InterPro"/>
</dbReference>
<comment type="similarity">
    <text evidence="2 5">Belongs to the glycosyltransferase 10 family.</text>
</comment>
<reference evidence="8" key="1">
    <citation type="submission" date="2013-11" db="EMBL/GenBank/DDBJ databases">
        <title>Genome sequence of the fusiform rust pathogen reveals effectors for host alternation and coevolution with pine.</title>
        <authorList>
            <consortium name="DOE Joint Genome Institute"/>
            <person name="Smith K."/>
            <person name="Pendleton A."/>
            <person name="Kubisiak T."/>
            <person name="Anderson C."/>
            <person name="Salamov A."/>
            <person name="Aerts A."/>
            <person name="Riley R."/>
            <person name="Clum A."/>
            <person name="Lindquist E."/>
            <person name="Ence D."/>
            <person name="Campbell M."/>
            <person name="Kronenberg Z."/>
            <person name="Feau N."/>
            <person name="Dhillon B."/>
            <person name="Hamelin R."/>
            <person name="Burleigh J."/>
            <person name="Smith J."/>
            <person name="Yandell M."/>
            <person name="Nelson C."/>
            <person name="Grigoriev I."/>
            <person name="Davis J."/>
        </authorList>
    </citation>
    <scope>NUCLEOTIDE SEQUENCE</scope>
    <source>
        <strain evidence="8">G11</strain>
    </source>
</reference>
<dbReference type="AlphaFoldDB" id="A0A9P6NL28"/>
<evidence type="ECO:0000256" key="2">
    <source>
        <dbReference type="ARBA" id="ARBA00008919"/>
    </source>
</evidence>
<feature type="compositionally biased region" description="Low complexity" evidence="6">
    <location>
        <begin position="32"/>
        <end position="48"/>
    </location>
</feature>
<keyword evidence="5" id="KW-0472">Membrane</keyword>
<evidence type="ECO:0000313" key="8">
    <source>
        <dbReference type="EMBL" id="KAG0145535.1"/>
    </source>
</evidence>
<feature type="region of interest" description="Disordered" evidence="6">
    <location>
        <begin position="32"/>
        <end position="64"/>
    </location>
</feature>
<dbReference type="EMBL" id="MU167274">
    <property type="protein sequence ID" value="KAG0145535.1"/>
    <property type="molecule type" value="Genomic_DNA"/>
</dbReference>
<feature type="transmembrane region" description="Helical" evidence="5">
    <location>
        <begin position="73"/>
        <end position="94"/>
    </location>
</feature>
<keyword evidence="5" id="KW-0812">Transmembrane</keyword>
<evidence type="ECO:0000256" key="6">
    <source>
        <dbReference type="SAM" id="MobiDB-lite"/>
    </source>
</evidence>
<dbReference type="PANTHER" id="PTHR11929">
    <property type="entry name" value="ALPHA- 1,3 -FUCOSYLTRANSFERASE"/>
    <property type="match status" value="1"/>
</dbReference>
<sequence>MATKFISAISNWLPPRENVIYQPLNPADLEASVNESYSESPSSNSEQSGLQPSPDDPNEKDSVANTKSSKWHLYPSIIICSVIGSLLFLLVITLSPQSIPSKSYSDFVKLENGTDQRTGAFKYPDTSIAPVVIYWHQRNEFIDPPADSCPVRVHLTSNRSEAEVVIWPIMWPLPPLKGIKQKNVIFSLENAVYYPVLRDARQSIRKKEGILDYEMTYRLSSDVPIPYAYGFIDLRSPALPYSERKQDKLIAAFISNCKPLNDRNEVLSKMMKLLPGQIDSFGHCERNADASQALAELSKKPGSNINVTQLNDWARKETIIRHYKFTIAFENADEEDYVTEKYYQALSVGSIPLHLGQPGQGGFDKFLPAPNAAINVRDYKTIEDLVNEIKNISTDEERFNKMLSWKDKPFLPFFQQIVDWGKVQDVCRLALLLRGVSSNPYARPALPLKPSKSHDKGA</sequence>
<proteinExistence type="inferred from homology"/>
<dbReference type="OrthoDB" id="427096at2759"/>
<comment type="pathway">
    <text evidence="1">Protein modification; protein glycosylation.</text>
</comment>
<dbReference type="Gene3D" id="3.40.50.11660">
    <property type="entry name" value="Glycosyl transferase family 10, C-terminal domain"/>
    <property type="match status" value="1"/>
</dbReference>
<comment type="subcellular location">
    <subcellularLocation>
        <location evidence="5">Golgi apparatus</location>
        <location evidence="5">Golgi stack membrane</location>
        <topology evidence="5">Single-pass type II membrane protein</topology>
    </subcellularLocation>
</comment>
<evidence type="ECO:0000256" key="3">
    <source>
        <dbReference type="ARBA" id="ARBA00022676"/>
    </source>
</evidence>
<keyword evidence="3 5" id="KW-0328">Glycosyltransferase</keyword>
<dbReference type="GO" id="GO:0032580">
    <property type="term" value="C:Golgi cisterna membrane"/>
    <property type="evidence" value="ECO:0007669"/>
    <property type="project" value="UniProtKB-SubCell"/>
</dbReference>
<protein>
    <recommendedName>
        <fullName evidence="5">Fucosyltransferase</fullName>
        <ecNumber evidence="5">2.4.1.-</ecNumber>
    </recommendedName>
</protein>
<keyword evidence="4 5" id="KW-0808">Transferase</keyword>
<keyword evidence="9" id="KW-1185">Reference proteome</keyword>
<name>A0A9P6NL28_9BASI</name>
<feature type="domain" description="Fucosyltransferase C-terminal" evidence="7">
    <location>
        <begin position="245"/>
        <end position="429"/>
    </location>
</feature>
<evidence type="ECO:0000259" key="7">
    <source>
        <dbReference type="Pfam" id="PF00852"/>
    </source>
</evidence>